<evidence type="ECO:0000313" key="3">
    <source>
        <dbReference type="Proteomes" id="UP000309992"/>
    </source>
</evidence>
<sequence>MSRHRLDDEHNPHRWGGPALTSTPGKRAGRHDADQKTEPLPTGANLATGSTTTPSRDGERPQT</sequence>
<feature type="compositionally biased region" description="Basic and acidic residues" evidence="1">
    <location>
        <begin position="1"/>
        <end position="12"/>
    </location>
</feature>
<feature type="region of interest" description="Disordered" evidence="1">
    <location>
        <begin position="1"/>
        <end position="63"/>
    </location>
</feature>
<dbReference type="EMBL" id="SWMS01000020">
    <property type="protein sequence ID" value="TKG64517.1"/>
    <property type="molecule type" value="Genomic_DNA"/>
</dbReference>
<accession>A0ABY2RXJ9</accession>
<evidence type="ECO:0000313" key="2">
    <source>
        <dbReference type="EMBL" id="TKG64517.1"/>
    </source>
</evidence>
<gene>
    <name evidence="2" type="ORF">FCN18_28670</name>
</gene>
<protein>
    <submittedName>
        <fullName evidence="2">Uncharacterized protein</fullName>
    </submittedName>
</protein>
<name>A0ABY2RXJ9_9PSEU</name>
<proteinExistence type="predicted"/>
<comment type="caution">
    <text evidence="2">The sequence shown here is derived from an EMBL/GenBank/DDBJ whole genome shotgun (WGS) entry which is preliminary data.</text>
</comment>
<dbReference type="Proteomes" id="UP000309992">
    <property type="component" value="Unassembled WGS sequence"/>
</dbReference>
<dbReference type="RefSeq" id="WP_113644864.1">
    <property type="nucleotide sequence ID" value="NZ_SWMS01000020.1"/>
</dbReference>
<evidence type="ECO:0000256" key="1">
    <source>
        <dbReference type="SAM" id="MobiDB-lite"/>
    </source>
</evidence>
<organism evidence="2 3">
    <name type="scientific">Prauserella endophytica</name>
    <dbReference type="NCBI Taxonomy" id="1592324"/>
    <lineage>
        <taxon>Bacteria</taxon>
        <taxon>Bacillati</taxon>
        <taxon>Actinomycetota</taxon>
        <taxon>Actinomycetes</taxon>
        <taxon>Pseudonocardiales</taxon>
        <taxon>Pseudonocardiaceae</taxon>
        <taxon>Prauserella</taxon>
        <taxon>Prauserella coralliicola group</taxon>
    </lineage>
</organism>
<keyword evidence="3" id="KW-1185">Reference proteome</keyword>
<reference evidence="2 3" key="1">
    <citation type="journal article" date="2015" name="Antonie Van Leeuwenhoek">
        <title>Prauserella endophytica sp. nov., an endophytic actinobacterium isolated from Tamarix taklamakanensis.</title>
        <authorList>
            <person name="Liu J.M."/>
            <person name="Habden X."/>
            <person name="Guo L."/>
            <person name="Tuo L."/>
            <person name="Jiang Z.K."/>
            <person name="Liu S.W."/>
            <person name="Liu X.F."/>
            <person name="Chen L."/>
            <person name="Li R.F."/>
            <person name="Zhang Y.Q."/>
            <person name="Sun C.H."/>
        </authorList>
    </citation>
    <scope>NUCLEOTIDE SEQUENCE [LARGE SCALE GENOMIC DNA]</scope>
    <source>
        <strain evidence="2 3">CGMCC 4.7182</strain>
    </source>
</reference>
<feature type="compositionally biased region" description="Polar residues" evidence="1">
    <location>
        <begin position="45"/>
        <end position="55"/>
    </location>
</feature>